<dbReference type="Pfam" id="PF04542">
    <property type="entry name" value="Sigma70_r2"/>
    <property type="match status" value="1"/>
</dbReference>
<reference evidence="2" key="1">
    <citation type="submission" date="2014-07" db="EMBL/GenBank/DDBJ databases">
        <authorList>
            <person name="Hornung V.Bastian."/>
        </authorList>
    </citation>
    <scope>NUCLEOTIDE SEQUENCE</scope>
    <source>
        <strain evidence="2">PCE-S</strain>
    </source>
</reference>
<dbReference type="PATRIC" id="fig|49338.4.peg.1069"/>
<evidence type="ECO:0000313" key="2">
    <source>
        <dbReference type="EMBL" id="CDX00876.1"/>
    </source>
</evidence>
<dbReference type="NCBIfam" id="TIGR02937">
    <property type="entry name" value="sigma70-ECF"/>
    <property type="match status" value="1"/>
</dbReference>
<protein>
    <submittedName>
        <fullName evidence="2">RNA polymerase sigma factor, region 2</fullName>
    </submittedName>
</protein>
<dbReference type="InterPro" id="IPR013325">
    <property type="entry name" value="RNA_pol_sigma_r2"/>
</dbReference>
<dbReference type="SUPFAM" id="SSF88946">
    <property type="entry name" value="Sigma2 domain of RNA polymerase sigma factors"/>
    <property type="match status" value="1"/>
</dbReference>
<dbReference type="GO" id="GO:0003700">
    <property type="term" value="F:DNA-binding transcription factor activity"/>
    <property type="evidence" value="ECO:0007669"/>
    <property type="project" value="InterPro"/>
</dbReference>
<dbReference type="GO" id="GO:0006352">
    <property type="term" value="P:DNA-templated transcription initiation"/>
    <property type="evidence" value="ECO:0007669"/>
    <property type="project" value="InterPro"/>
</dbReference>
<organism evidence="2">
    <name type="scientific">Desulfitobacterium hafniense</name>
    <name type="common">Desulfitobacterium frappieri</name>
    <dbReference type="NCBI Taxonomy" id="49338"/>
    <lineage>
        <taxon>Bacteria</taxon>
        <taxon>Bacillati</taxon>
        <taxon>Bacillota</taxon>
        <taxon>Clostridia</taxon>
        <taxon>Eubacteriales</taxon>
        <taxon>Desulfitobacteriaceae</taxon>
        <taxon>Desulfitobacterium</taxon>
    </lineage>
</organism>
<evidence type="ECO:0000259" key="1">
    <source>
        <dbReference type="Pfam" id="PF04542"/>
    </source>
</evidence>
<dbReference type="RefSeq" id="WP_041272272.1">
    <property type="nucleotide sequence ID" value="NZ_LK996017.1"/>
</dbReference>
<sequence length="170" mass="20005">MKHSVPHPEDDQLVEALISNNQEAWTYFIEKHLGLLKYILRETGIPSYDLDDATSDLLIKLILTIENYNPNKASLNTWLHSVTRNFAIDWMRVKEFKNRKNMISIEAMEEKHSGYTETHIRRSLPRGSNVDPRSSRITRIIKENFNERQVKLIFLKSIMTGYPGRKYQKN</sequence>
<accession>A0A098AZ28</accession>
<dbReference type="InterPro" id="IPR007627">
    <property type="entry name" value="RNA_pol_sigma70_r2"/>
</dbReference>
<dbReference type="EMBL" id="LK996017">
    <property type="protein sequence ID" value="CDX00876.1"/>
    <property type="molecule type" value="Genomic_DNA"/>
</dbReference>
<proteinExistence type="predicted"/>
<gene>
    <name evidence="2" type="ORF">DPCES_0989</name>
</gene>
<dbReference type="AlphaFoldDB" id="A0A098AZ28"/>
<feature type="domain" description="RNA polymerase sigma-70 region 2" evidence="1">
    <location>
        <begin position="28"/>
        <end position="93"/>
    </location>
</feature>
<dbReference type="InterPro" id="IPR014284">
    <property type="entry name" value="RNA_pol_sigma-70_dom"/>
</dbReference>
<dbReference type="Gene3D" id="1.10.1740.10">
    <property type="match status" value="1"/>
</dbReference>
<name>A0A098AZ28_DESHA</name>